<dbReference type="AlphaFoldDB" id="A0A4Z0YFN0"/>
<reference evidence="1 2" key="1">
    <citation type="submission" date="2019-04" db="EMBL/GenBank/DDBJ databases">
        <authorList>
            <person name="Poehlein A."/>
            <person name="Bengelsdorf F.R."/>
            <person name="Duerre P."/>
            <person name="Daniel R."/>
        </authorList>
    </citation>
    <scope>NUCLEOTIDE SEQUENCE [LARGE SCALE GENOMIC DNA]</scope>
    <source>
        <strain evidence="1 2">BS-1</strain>
    </source>
</reference>
<protein>
    <submittedName>
        <fullName evidence="1">Uncharacterized protein</fullName>
    </submittedName>
</protein>
<accession>A0A4Z0YFN0</accession>
<keyword evidence="2" id="KW-1185">Reference proteome</keyword>
<sequence length="84" mass="9752">MQKILVSLDSVKRKLSEIEKDNMEYIEFNIVPRQVDNTYIHPAFLHFDGLSKNGFRKDYESIDALPLHTVGSCKYKPVLIPLPF</sequence>
<dbReference type="Proteomes" id="UP000297714">
    <property type="component" value="Unassembled WGS sequence"/>
</dbReference>
<name>A0A4Z0YFN0_9FIRM</name>
<organism evidence="1 2">
    <name type="scientific">Caproiciproducens galactitolivorans</name>
    <dbReference type="NCBI Taxonomy" id="642589"/>
    <lineage>
        <taxon>Bacteria</taxon>
        <taxon>Bacillati</taxon>
        <taxon>Bacillota</taxon>
        <taxon>Clostridia</taxon>
        <taxon>Eubacteriales</taxon>
        <taxon>Acutalibacteraceae</taxon>
        <taxon>Caproiciproducens</taxon>
    </lineage>
</organism>
<dbReference type="EMBL" id="SRMQ01000001">
    <property type="protein sequence ID" value="TGJ77730.1"/>
    <property type="molecule type" value="Genomic_DNA"/>
</dbReference>
<proteinExistence type="predicted"/>
<gene>
    <name evidence="1" type="ORF">CAGA_01250</name>
</gene>
<evidence type="ECO:0000313" key="2">
    <source>
        <dbReference type="Proteomes" id="UP000297714"/>
    </source>
</evidence>
<comment type="caution">
    <text evidence="1">The sequence shown here is derived from an EMBL/GenBank/DDBJ whole genome shotgun (WGS) entry which is preliminary data.</text>
</comment>
<evidence type="ECO:0000313" key="1">
    <source>
        <dbReference type="EMBL" id="TGJ77730.1"/>
    </source>
</evidence>